<feature type="region of interest" description="Disordered" evidence="2">
    <location>
        <begin position="1"/>
        <end position="79"/>
    </location>
</feature>
<accession>A0A1L7X019</accession>
<keyword evidence="1" id="KW-0175">Coiled coil</keyword>
<feature type="coiled-coil region" evidence="1">
    <location>
        <begin position="520"/>
        <end position="617"/>
    </location>
</feature>
<dbReference type="EMBL" id="FJOG01000011">
    <property type="protein sequence ID" value="CZR58361.1"/>
    <property type="molecule type" value="Genomic_DNA"/>
</dbReference>
<feature type="region of interest" description="Disordered" evidence="2">
    <location>
        <begin position="265"/>
        <end position="295"/>
    </location>
</feature>
<evidence type="ECO:0000256" key="1">
    <source>
        <dbReference type="SAM" id="Coils"/>
    </source>
</evidence>
<dbReference type="AlphaFoldDB" id="A0A1L7X019"/>
<feature type="compositionally biased region" description="Low complexity" evidence="2">
    <location>
        <begin position="26"/>
        <end position="44"/>
    </location>
</feature>
<dbReference type="Proteomes" id="UP000184330">
    <property type="component" value="Unassembled WGS sequence"/>
</dbReference>
<evidence type="ECO:0000313" key="3">
    <source>
        <dbReference type="EMBL" id="CZR58361.1"/>
    </source>
</evidence>
<feature type="region of interest" description="Disordered" evidence="2">
    <location>
        <begin position="619"/>
        <end position="673"/>
    </location>
</feature>
<name>A0A1L7X019_9HELO</name>
<feature type="compositionally biased region" description="Low complexity" evidence="2">
    <location>
        <begin position="52"/>
        <end position="63"/>
    </location>
</feature>
<feature type="compositionally biased region" description="Polar residues" evidence="2">
    <location>
        <begin position="442"/>
        <end position="458"/>
    </location>
</feature>
<gene>
    <name evidence="3" type="ORF">PAC_08253</name>
</gene>
<evidence type="ECO:0000313" key="4">
    <source>
        <dbReference type="Proteomes" id="UP000184330"/>
    </source>
</evidence>
<feature type="compositionally biased region" description="Polar residues" evidence="2">
    <location>
        <begin position="281"/>
        <end position="295"/>
    </location>
</feature>
<organism evidence="3 4">
    <name type="scientific">Phialocephala subalpina</name>
    <dbReference type="NCBI Taxonomy" id="576137"/>
    <lineage>
        <taxon>Eukaryota</taxon>
        <taxon>Fungi</taxon>
        <taxon>Dikarya</taxon>
        <taxon>Ascomycota</taxon>
        <taxon>Pezizomycotina</taxon>
        <taxon>Leotiomycetes</taxon>
        <taxon>Helotiales</taxon>
        <taxon>Mollisiaceae</taxon>
        <taxon>Phialocephala</taxon>
        <taxon>Phialocephala fortinii species complex</taxon>
    </lineage>
</organism>
<reference evidence="3 4" key="1">
    <citation type="submission" date="2016-03" db="EMBL/GenBank/DDBJ databases">
        <authorList>
            <person name="Ploux O."/>
        </authorList>
    </citation>
    <scope>NUCLEOTIDE SEQUENCE [LARGE SCALE GENOMIC DNA]</scope>
    <source>
        <strain evidence="3 4">UAMH 11012</strain>
    </source>
</reference>
<sequence>MSPYPKQPGNRPEQQYNPQDQPTHALQQQYPSPHQPSHLQDQSPNSPPPCPSQQQYPSSLPPQAGLQGTLPQQQHPSQGGRKLCLNLDINMLRHLLHQYAARTSERTAQNELLMERRPESQQNPSPKISTPSIPSIAEATTSESPEALQQLTTNVLLNPSLAPRPLHSKEPNFDTPSTSRIQVVIPLKKVSDFLSSPPVISYSEQLDRHLSEHQQMTARAMQVLEVLDHGEDAKRLEQESIARDESPRVSVSRKGIATQTMQMAFNPQSPSPRKPCVGFRTRTSSKTEGTTAERPFQTTTHLNRRLIARKEPLQMLMSCGKAHAHEQQRQTERAIDNAGQILEPCRKNALFWTYVESVGVANCSLIIHWVAFSSTESGGATHADEHCVGATRKKRTLCDRNMGFRPAARGRTLSIAAEFDKKKENTSSSARAQEASKAASVIESSPAPTTPVETSTSVDPAMKPRHQIPDTPPTSPQSSFHTGRMGQLAAESKQRYNRPQTPMDFSQTMGFGMGSSRASIDDIRSQLAEVREELKTMQEKLAERDREIKSIRTQLDKMMEIYEQAILDAEKTAVEKDELKDQVQRLRSAWTEERAARKELEEEIEMRVDKERQLQARIRRMSAQDSSSVLARARTPVTGEKSSFMARRRETVNGSGLRASYPFTQSSPRKLEL</sequence>
<proteinExistence type="predicted"/>
<feature type="region of interest" description="Disordered" evidence="2">
    <location>
        <begin position="419"/>
        <end position="500"/>
    </location>
</feature>
<feature type="compositionally biased region" description="Polar residues" evidence="2">
    <location>
        <begin position="12"/>
        <end position="25"/>
    </location>
</feature>
<dbReference type="OrthoDB" id="3562205at2759"/>
<evidence type="ECO:0000256" key="2">
    <source>
        <dbReference type="SAM" id="MobiDB-lite"/>
    </source>
</evidence>
<keyword evidence="4" id="KW-1185">Reference proteome</keyword>
<dbReference type="CDD" id="cd06503">
    <property type="entry name" value="ATP-synt_Fo_b"/>
    <property type="match status" value="1"/>
</dbReference>
<feature type="compositionally biased region" description="Polar residues" evidence="2">
    <location>
        <begin position="662"/>
        <end position="673"/>
    </location>
</feature>
<protein>
    <submittedName>
        <fullName evidence="3">Uncharacterized protein</fullName>
    </submittedName>
</protein>